<keyword evidence="1 3" id="KW-0547">Nucleotide-binding</keyword>
<evidence type="ECO:0000256" key="3">
    <source>
        <dbReference type="PROSITE-ProRule" id="PRU00289"/>
    </source>
</evidence>
<dbReference type="GO" id="GO:0003677">
    <property type="term" value="F:DNA binding"/>
    <property type="evidence" value="ECO:0007669"/>
    <property type="project" value="InterPro"/>
</dbReference>
<dbReference type="PANTHER" id="PTHR22683">
    <property type="entry name" value="SPORULATION PROTEIN RELATED"/>
    <property type="match status" value="1"/>
</dbReference>
<name>A0A7G6WY15_9ACTN</name>
<proteinExistence type="predicted"/>
<keyword evidence="8" id="KW-1185">Reference proteome</keyword>
<gene>
    <name evidence="7" type="ORF">F1D05_14390</name>
</gene>
<evidence type="ECO:0000256" key="2">
    <source>
        <dbReference type="ARBA" id="ARBA00022840"/>
    </source>
</evidence>
<dbReference type="Gene3D" id="3.40.50.300">
    <property type="entry name" value="P-loop containing nucleotide triphosphate hydrolases"/>
    <property type="match status" value="1"/>
</dbReference>
<evidence type="ECO:0000256" key="1">
    <source>
        <dbReference type="ARBA" id="ARBA00022741"/>
    </source>
</evidence>
<reference evidence="7 8" key="2">
    <citation type="journal article" date="2020" name="Microbiol. Resour. Announc.">
        <title>Antarctic desert soil bacteria exhibit high novel natural product potential, evaluated through long-read genome sequencing and comparative genomics.</title>
        <authorList>
            <person name="Benaud N."/>
            <person name="Edwards R.J."/>
            <person name="Amos T.G."/>
            <person name="D'Agostino P.M."/>
            <person name="Gutierrez-Chavez C."/>
            <person name="Montgomery K."/>
            <person name="Nicetic I."/>
            <person name="Ferrari B.C."/>
        </authorList>
    </citation>
    <scope>NUCLEOTIDE SEQUENCE [LARGE SCALE GENOMIC DNA]</scope>
    <source>
        <strain evidence="7 8">SPB151</strain>
    </source>
</reference>
<feature type="domain" description="FtsK" evidence="6">
    <location>
        <begin position="273"/>
        <end position="457"/>
    </location>
</feature>
<feature type="binding site" evidence="3">
    <location>
        <begin position="300"/>
        <end position="307"/>
    </location>
    <ligand>
        <name>ATP</name>
        <dbReference type="ChEBI" id="CHEBI:30616"/>
    </ligand>
</feature>
<keyword evidence="7" id="KW-0132">Cell division</keyword>
<evidence type="ECO:0000259" key="6">
    <source>
        <dbReference type="PROSITE" id="PS50901"/>
    </source>
</evidence>
<keyword evidence="5" id="KW-1133">Transmembrane helix</keyword>
<feature type="region of interest" description="Disordered" evidence="4">
    <location>
        <begin position="1"/>
        <end position="22"/>
    </location>
</feature>
<dbReference type="InterPro" id="IPR002543">
    <property type="entry name" value="FtsK_dom"/>
</dbReference>
<evidence type="ECO:0000256" key="5">
    <source>
        <dbReference type="SAM" id="Phobius"/>
    </source>
</evidence>
<dbReference type="SUPFAM" id="SSF52540">
    <property type="entry name" value="P-loop containing nucleoside triphosphate hydrolases"/>
    <property type="match status" value="1"/>
</dbReference>
<feature type="compositionally biased region" description="Polar residues" evidence="4">
    <location>
        <begin position="530"/>
        <end position="540"/>
    </location>
</feature>
<feature type="transmembrane region" description="Helical" evidence="5">
    <location>
        <begin position="119"/>
        <end position="136"/>
    </location>
</feature>
<evidence type="ECO:0000256" key="4">
    <source>
        <dbReference type="SAM" id="MobiDB-lite"/>
    </source>
</evidence>
<dbReference type="Proteomes" id="UP000515563">
    <property type="component" value="Chromosome"/>
</dbReference>
<keyword evidence="7" id="KW-0131">Cell cycle</keyword>
<evidence type="ECO:0000313" key="8">
    <source>
        <dbReference type="Proteomes" id="UP000515563"/>
    </source>
</evidence>
<dbReference type="AlphaFoldDB" id="A0A7G6WY15"/>
<keyword evidence="5" id="KW-0472">Membrane</keyword>
<feature type="region of interest" description="Disordered" evidence="4">
    <location>
        <begin position="506"/>
        <end position="563"/>
    </location>
</feature>
<dbReference type="KEGG" id="kqi:F1D05_14390"/>
<dbReference type="PROSITE" id="PS50901">
    <property type="entry name" value="FTSK"/>
    <property type="match status" value="1"/>
</dbReference>
<sequence length="638" mass="68019">MNRRYGNASGSAPSRKGRGRPGRGEIMIVQGGSGAAGDFAYVLGALGRAGWRYRSELAPLYWWAGSLLGGAWLHSTHPAWWPLPLVAGVAVLVVLAWLPRPVVTRWPLLARWRVRAWSAGFTAAVTATVALAGLYGASAGELPTYAFMAAMGLGAPWWWREDRRRLSKVRMIRERFGDTADAAGLSGARMVSAVIGRWGWTARLKLRRGQHYTDAVNALPALESALGSRVGALRVEPVTDDAAEVVLRLVESDPHAEPIPWVARPGKRPASITAPVTVGVWEDGSDVAVSLLRKHVLIGGATDSGKSGLLNVILARLAECNDVTIWGIDLKEGMELAPWSKVLHRLAVNGSQGGALLKDAVAELERRAAFLAEQGIREWTPTAEAPALVVMIDEYAELGPAARKLADSIARRGRAVAVTLLIATQRPTQKTMGDGSAIRSQMNIRFCLRVVERGDVDLILGAGSLTAGWDTTGFDAPGKFLLRAAGHDTPRRARAQWINDADVQATATRNTRPNHHQPARPQDRNGDHASGQTPPGTTGAQDGAPGSLRAPGATGTPSGVSGPDVALWEALKQAPPTGAGITELMTASGRSRRWVHYRLQALKRQGKAAPCGDGRWVAVPGPRARPDREPPGADGDAS</sequence>
<accession>A0A7G6WY15</accession>
<protein>
    <submittedName>
        <fullName evidence="7">Cell division protein FtsK</fullName>
    </submittedName>
</protein>
<feature type="transmembrane region" description="Helical" evidence="5">
    <location>
        <begin position="57"/>
        <end position="73"/>
    </location>
</feature>
<reference evidence="8" key="1">
    <citation type="submission" date="2019-09" db="EMBL/GenBank/DDBJ databases">
        <title>Antimicrobial potential of Antarctic Bacteria.</title>
        <authorList>
            <person name="Benaud N."/>
            <person name="Edwards R.J."/>
            <person name="Ferrari B.C."/>
        </authorList>
    </citation>
    <scope>NUCLEOTIDE SEQUENCE [LARGE SCALE GENOMIC DNA]</scope>
    <source>
        <strain evidence="8">SPB151</strain>
    </source>
</reference>
<feature type="region of interest" description="Disordered" evidence="4">
    <location>
        <begin position="609"/>
        <end position="638"/>
    </location>
</feature>
<organism evidence="7 8">
    <name type="scientific">Kribbella qitaiheensis</name>
    <dbReference type="NCBI Taxonomy" id="1544730"/>
    <lineage>
        <taxon>Bacteria</taxon>
        <taxon>Bacillati</taxon>
        <taxon>Actinomycetota</taxon>
        <taxon>Actinomycetes</taxon>
        <taxon>Propionibacteriales</taxon>
        <taxon>Kribbellaceae</taxon>
        <taxon>Kribbella</taxon>
    </lineage>
</organism>
<dbReference type="PANTHER" id="PTHR22683:SF41">
    <property type="entry name" value="DNA TRANSLOCASE FTSK"/>
    <property type="match status" value="1"/>
</dbReference>
<dbReference type="GO" id="GO:0005524">
    <property type="term" value="F:ATP binding"/>
    <property type="evidence" value="ECO:0007669"/>
    <property type="project" value="UniProtKB-UniRule"/>
</dbReference>
<dbReference type="Pfam" id="PF01580">
    <property type="entry name" value="FtsK_SpoIIIE"/>
    <property type="match status" value="1"/>
</dbReference>
<evidence type="ECO:0000313" key="7">
    <source>
        <dbReference type="EMBL" id="QNE18880.1"/>
    </source>
</evidence>
<feature type="transmembrane region" description="Helical" evidence="5">
    <location>
        <begin position="79"/>
        <end position="98"/>
    </location>
</feature>
<dbReference type="InterPro" id="IPR050206">
    <property type="entry name" value="FtsK/SpoIIIE/SftA"/>
</dbReference>
<keyword evidence="2 3" id="KW-0067">ATP-binding</keyword>
<dbReference type="InterPro" id="IPR027417">
    <property type="entry name" value="P-loop_NTPase"/>
</dbReference>
<dbReference type="GO" id="GO:0051301">
    <property type="term" value="P:cell division"/>
    <property type="evidence" value="ECO:0007669"/>
    <property type="project" value="UniProtKB-KW"/>
</dbReference>
<dbReference type="EMBL" id="CP043661">
    <property type="protein sequence ID" value="QNE18880.1"/>
    <property type="molecule type" value="Genomic_DNA"/>
</dbReference>
<keyword evidence="5" id="KW-0812">Transmembrane</keyword>